<dbReference type="SMART" id="SM00451">
    <property type="entry name" value="ZnF_U1"/>
    <property type="match status" value="4"/>
</dbReference>
<feature type="domain" description="C2H2-type" evidence="5">
    <location>
        <begin position="162"/>
        <end position="184"/>
    </location>
</feature>
<dbReference type="PANTHER" id="PTHR46786:SF1">
    <property type="entry name" value="ZINC FINGER MATRIN-TYPE PROTEIN 3"/>
    <property type="match status" value="1"/>
</dbReference>
<dbReference type="GO" id="GO:0008270">
    <property type="term" value="F:zinc ion binding"/>
    <property type="evidence" value="ECO:0007669"/>
    <property type="project" value="InterPro"/>
</dbReference>
<dbReference type="OMA" id="TGPNAFH"/>
<dbReference type="InterPro" id="IPR052644">
    <property type="entry name" value="ZMAT3"/>
</dbReference>
<feature type="compositionally biased region" description="Polar residues" evidence="4">
    <location>
        <begin position="262"/>
        <end position="273"/>
    </location>
</feature>
<keyword evidence="1" id="KW-0479">Metal-binding</keyword>
<dbReference type="InterPro" id="IPR022755">
    <property type="entry name" value="Znf_C2H2_jaz"/>
</dbReference>
<feature type="region of interest" description="Disordered" evidence="4">
    <location>
        <begin position="17"/>
        <end position="59"/>
    </location>
</feature>
<dbReference type="InterPro" id="IPR013087">
    <property type="entry name" value="Znf_C2H2_type"/>
</dbReference>
<dbReference type="AlphaFoldDB" id="B3NEP7"/>
<accession>B3NEP7</accession>
<dbReference type="Proteomes" id="UP000008711">
    <property type="component" value="Unassembled WGS sequence"/>
</dbReference>
<evidence type="ECO:0000256" key="2">
    <source>
        <dbReference type="ARBA" id="ARBA00022771"/>
    </source>
</evidence>
<dbReference type="SMART" id="SM00355">
    <property type="entry name" value="ZnF_C2H2"/>
    <property type="match status" value="4"/>
</dbReference>
<feature type="compositionally biased region" description="Basic and acidic residues" evidence="4">
    <location>
        <begin position="47"/>
        <end position="58"/>
    </location>
</feature>
<dbReference type="EMBL" id="CH954178">
    <property type="protein sequence ID" value="EDV50042.1"/>
    <property type="molecule type" value="Genomic_DNA"/>
</dbReference>
<dbReference type="InterPro" id="IPR003604">
    <property type="entry name" value="Matrin/U1-like-C_Znf_C2H2"/>
</dbReference>
<dbReference type="SUPFAM" id="SSF57667">
    <property type="entry name" value="beta-beta-alpha zinc fingers"/>
    <property type="match status" value="4"/>
</dbReference>
<protein>
    <recommendedName>
        <fullName evidence="5">C2H2-type domain-containing protein</fullName>
    </recommendedName>
</protein>
<name>B3NEP7_DROER</name>
<feature type="compositionally biased region" description="Basic and acidic residues" evidence="4">
    <location>
        <begin position="24"/>
        <end position="33"/>
    </location>
</feature>
<evidence type="ECO:0000259" key="5">
    <source>
        <dbReference type="PROSITE" id="PS00028"/>
    </source>
</evidence>
<dbReference type="Gene3D" id="3.30.160.60">
    <property type="entry name" value="Classic Zinc Finger"/>
    <property type="match status" value="4"/>
</dbReference>
<dbReference type="PhylomeDB" id="B3NEP7"/>
<evidence type="ECO:0000313" key="6">
    <source>
        <dbReference type="EMBL" id="EDV50042.1"/>
    </source>
</evidence>
<evidence type="ECO:0000256" key="1">
    <source>
        <dbReference type="ARBA" id="ARBA00022723"/>
    </source>
</evidence>
<gene>
    <name evidence="6" type="primary">Dere\GG14720</name>
    <name evidence="6" type="synonym">dere_GLEANR_14863</name>
    <name evidence="6" type="synonym">GG14720</name>
    <name evidence="6" type="ORF">Dere_GG14720</name>
</gene>
<evidence type="ECO:0000256" key="4">
    <source>
        <dbReference type="SAM" id="MobiDB-lite"/>
    </source>
</evidence>
<keyword evidence="2" id="KW-0863">Zinc-finger</keyword>
<keyword evidence="7" id="KW-1185">Reference proteome</keyword>
<dbReference type="KEGG" id="der:6545430"/>
<dbReference type="PROSITE" id="PS00028">
    <property type="entry name" value="ZINC_FINGER_C2H2_1"/>
    <property type="match status" value="2"/>
</dbReference>
<feature type="domain" description="C2H2-type" evidence="5">
    <location>
        <begin position="305"/>
        <end position="327"/>
    </location>
</feature>
<dbReference type="eggNOG" id="ENOG502S3W6">
    <property type="taxonomic scope" value="Eukaryota"/>
</dbReference>
<dbReference type="HOGENOM" id="CLU_051920_1_1_1"/>
<dbReference type="OrthoDB" id="434647at2759"/>
<keyword evidence="3" id="KW-0862">Zinc</keyword>
<feature type="region of interest" description="Disordered" evidence="4">
    <location>
        <begin position="258"/>
        <end position="282"/>
    </location>
</feature>
<dbReference type="GO" id="GO:0003676">
    <property type="term" value="F:nucleic acid binding"/>
    <property type="evidence" value="ECO:0007669"/>
    <property type="project" value="InterPro"/>
</dbReference>
<proteinExistence type="predicted"/>
<evidence type="ECO:0000313" key="7">
    <source>
        <dbReference type="Proteomes" id="UP000008711"/>
    </source>
</evidence>
<organism evidence="6 7">
    <name type="scientific">Drosophila erecta</name>
    <name type="common">Fruit fly</name>
    <dbReference type="NCBI Taxonomy" id="7220"/>
    <lineage>
        <taxon>Eukaryota</taxon>
        <taxon>Metazoa</taxon>
        <taxon>Ecdysozoa</taxon>
        <taxon>Arthropoda</taxon>
        <taxon>Hexapoda</taxon>
        <taxon>Insecta</taxon>
        <taxon>Pterygota</taxon>
        <taxon>Neoptera</taxon>
        <taxon>Endopterygota</taxon>
        <taxon>Diptera</taxon>
        <taxon>Brachycera</taxon>
        <taxon>Muscomorpha</taxon>
        <taxon>Ephydroidea</taxon>
        <taxon>Drosophilidae</taxon>
        <taxon>Drosophila</taxon>
        <taxon>Sophophora</taxon>
    </lineage>
</organism>
<evidence type="ECO:0000256" key="3">
    <source>
        <dbReference type="ARBA" id="ARBA00022833"/>
    </source>
</evidence>
<dbReference type="InterPro" id="IPR036236">
    <property type="entry name" value="Znf_C2H2_sf"/>
</dbReference>
<dbReference type="Pfam" id="PF12874">
    <property type="entry name" value="zf-met"/>
    <property type="match status" value="3"/>
</dbReference>
<reference evidence="6 7" key="1">
    <citation type="journal article" date="2007" name="Nature">
        <title>Evolution of genes and genomes on the Drosophila phylogeny.</title>
        <authorList>
            <consortium name="Drosophila 12 Genomes Consortium"/>
            <person name="Clark A.G."/>
            <person name="Eisen M.B."/>
            <person name="Smith D.R."/>
            <person name="Bergman C.M."/>
            <person name="Oliver B."/>
            <person name="Markow T.A."/>
            <person name="Kaufman T.C."/>
            <person name="Kellis M."/>
            <person name="Gelbart W."/>
            <person name="Iyer V.N."/>
            <person name="Pollard D.A."/>
            <person name="Sackton T.B."/>
            <person name="Larracuente A.M."/>
            <person name="Singh N.D."/>
            <person name="Abad J.P."/>
            <person name="Abt D.N."/>
            <person name="Adryan B."/>
            <person name="Aguade M."/>
            <person name="Akashi H."/>
            <person name="Anderson W.W."/>
            <person name="Aquadro C.F."/>
            <person name="Ardell D.H."/>
            <person name="Arguello R."/>
            <person name="Artieri C.G."/>
            <person name="Barbash D.A."/>
            <person name="Barker D."/>
            <person name="Barsanti P."/>
            <person name="Batterham P."/>
            <person name="Batzoglou S."/>
            <person name="Begun D."/>
            <person name="Bhutkar A."/>
            <person name="Blanco E."/>
            <person name="Bosak S.A."/>
            <person name="Bradley R.K."/>
            <person name="Brand A.D."/>
            <person name="Brent M.R."/>
            <person name="Brooks A.N."/>
            <person name="Brown R.H."/>
            <person name="Butlin R.K."/>
            <person name="Caggese C."/>
            <person name="Calvi B.R."/>
            <person name="Bernardo de Carvalho A."/>
            <person name="Caspi A."/>
            <person name="Castrezana S."/>
            <person name="Celniker S.E."/>
            <person name="Chang J.L."/>
            <person name="Chapple C."/>
            <person name="Chatterji S."/>
            <person name="Chinwalla A."/>
            <person name="Civetta A."/>
            <person name="Clifton S.W."/>
            <person name="Comeron J.M."/>
            <person name="Costello J.C."/>
            <person name="Coyne J.A."/>
            <person name="Daub J."/>
            <person name="David R.G."/>
            <person name="Delcher A.L."/>
            <person name="Delehaunty K."/>
            <person name="Do C.B."/>
            <person name="Ebling H."/>
            <person name="Edwards K."/>
            <person name="Eickbush T."/>
            <person name="Evans J.D."/>
            <person name="Filipski A."/>
            <person name="Findeiss S."/>
            <person name="Freyhult E."/>
            <person name="Fulton L."/>
            <person name="Fulton R."/>
            <person name="Garcia A.C."/>
            <person name="Gardiner A."/>
            <person name="Garfield D.A."/>
            <person name="Garvin B.E."/>
            <person name="Gibson G."/>
            <person name="Gilbert D."/>
            <person name="Gnerre S."/>
            <person name="Godfrey J."/>
            <person name="Good R."/>
            <person name="Gotea V."/>
            <person name="Gravely B."/>
            <person name="Greenberg A.J."/>
            <person name="Griffiths-Jones S."/>
            <person name="Gross S."/>
            <person name="Guigo R."/>
            <person name="Gustafson E.A."/>
            <person name="Haerty W."/>
            <person name="Hahn M.W."/>
            <person name="Halligan D.L."/>
            <person name="Halpern A.L."/>
            <person name="Halter G.M."/>
            <person name="Han M.V."/>
            <person name="Heger A."/>
            <person name="Hillier L."/>
            <person name="Hinrichs A.S."/>
            <person name="Holmes I."/>
            <person name="Hoskins R.A."/>
            <person name="Hubisz M.J."/>
            <person name="Hultmark D."/>
            <person name="Huntley M.A."/>
            <person name="Jaffe D.B."/>
            <person name="Jagadeeshan S."/>
            <person name="Jeck W.R."/>
            <person name="Johnson J."/>
            <person name="Jones C.D."/>
            <person name="Jordan W.C."/>
            <person name="Karpen G.H."/>
            <person name="Kataoka E."/>
            <person name="Keightley P.D."/>
            <person name="Kheradpour P."/>
            <person name="Kirkness E.F."/>
            <person name="Koerich L.B."/>
            <person name="Kristiansen K."/>
            <person name="Kudrna D."/>
            <person name="Kulathinal R.J."/>
            <person name="Kumar S."/>
            <person name="Kwok R."/>
            <person name="Lander E."/>
            <person name="Langley C.H."/>
            <person name="Lapoint R."/>
            <person name="Lazzaro B.P."/>
            <person name="Lee S.J."/>
            <person name="Levesque L."/>
            <person name="Li R."/>
            <person name="Lin C.F."/>
            <person name="Lin M.F."/>
            <person name="Lindblad-Toh K."/>
            <person name="Llopart A."/>
            <person name="Long M."/>
            <person name="Low L."/>
            <person name="Lozovsky E."/>
            <person name="Lu J."/>
            <person name="Luo M."/>
            <person name="Machado C.A."/>
            <person name="Makalowski W."/>
            <person name="Marzo M."/>
            <person name="Matsuda M."/>
            <person name="Matzkin L."/>
            <person name="McAllister B."/>
            <person name="McBride C.S."/>
            <person name="McKernan B."/>
            <person name="McKernan K."/>
            <person name="Mendez-Lago M."/>
            <person name="Minx P."/>
            <person name="Mollenhauer M.U."/>
            <person name="Montooth K."/>
            <person name="Mount S.M."/>
            <person name="Mu X."/>
            <person name="Myers E."/>
            <person name="Negre B."/>
            <person name="Newfeld S."/>
            <person name="Nielsen R."/>
            <person name="Noor M.A."/>
            <person name="O'Grady P."/>
            <person name="Pachter L."/>
            <person name="Papaceit M."/>
            <person name="Parisi M.J."/>
            <person name="Parisi M."/>
            <person name="Parts L."/>
            <person name="Pedersen J.S."/>
            <person name="Pesole G."/>
            <person name="Phillippy A.M."/>
            <person name="Ponting C.P."/>
            <person name="Pop M."/>
            <person name="Porcelli D."/>
            <person name="Powell J.R."/>
            <person name="Prohaska S."/>
            <person name="Pruitt K."/>
            <person name="Puig M."/>
            <person name="Quesneville H."/>
            <person name="Ram K.R."/>
            <person name="Rand D."/>
            <person name="Rasmussen M.D."/>
            <person name="Reed L.K."/>
            <person name="Reenan R."/>
            <person name="Reily A."/>
            <person name="Remington K.A."/>
            <person name="Rieger T.T."/>
            <person name="Ritchie M.G."/>
            <person name="Robin C."/>
            <person name="Rogers Y.H."/>
            <person name="Rohde C."/>
            <person name="Rozas J."/>
            <person name="Rubenfield M.J."/>
            <person name="Ruiz A."/>
            <person name="Russo S."/>
            <person name="Salzberg S.L."/>
            <person name="Sanchez-Gracia A."/>
            <person name="Saranga D.J."/>
            <person name="Sato H."/>
            <person name="Schaeffer S.W."/>
            <person name="Schatz M.C."/>
            <person name="Schlenke T."/>
            <person name="Schwartz R."/>
            <person name="Segarra C."/>
            <person name="Singh R.S."/>
            <person name="Sirot L."/>
            <person name="Sirota M."/>
            <person name="Sisneros N.B."/>
            <person name="Smith C.D."/>
            <person name="Smith T.F."/>
            <person name="Spieth J."/>
            <person name="Stage D.E."/>
            <person name="Stark A."/>
            <person name="Stephan W."/>
            <person name="Strausberg R.L."/>
            <person name="Strempel S."/>
            <person name="Sturgill D."/>
            <person name="Sutton G."/>
            <person name="Sutton G.G."/>
            <person name="Tao W."/>
            <person name="Teichmann S."/>
            <person name="Tobari Y.N."/>
            <person name="Tomimura Y."/>
            <person name="Tsolas J.M."/>
            <person name="Valente V.L."/>
            <person name="Venter E."/>
            <person name="Venter J.C."/>
            <person name="Vicario S."/>
            <person name="Vieira F.G."/>
            <person name="Vilella A.J."/>
            <person name="Villasante A."/>
            <person name="Walenz B."/>
            <person name="Wang J."/>
            <person name="Wasserman M."/>
            <person name="Watts T."/>
            <person name="Wilson D."/>
            <person name="Wilson R.K."/>
            <person name="Wing R.A."/>
            <person name="Wolfner M.F."/>
            <person name="Wong A."/>
            <person name="Wong G.K."/>
            <person name="Wu C.I."/>
            <person name="Wu G."/>
            <person name="Yamamoto D."/>
            <person name="Yang H.P."/>
            <person name="Yang S.P."/>
            <person name="Yorke J.A."/>
            <person name="Yoshida K."/>
            <person name="Zdobnov E."/>
            <person name="Zhang P."/>
            <person name="Zhang Y."/>
            <person name="Zimin A.V."/>
            <person name="Baldwin J."/>
            <person name="Abdouelleil A."/>
            <person name="Abdulkadir J."/>
            <person name="Abebe A."/>
            <person name="Abera B."/>
            <person name="Abreu J."/>
            <person name="Acer S.C."/>
            <person name="Aftuck L."/>
            <person name="Alexander A."/>
            <person name="An P."/>
            <person name="Anderson E."/>
            <person name="Anderson S."/>
            <person name="Arachi H."/>
            <person name="Azer M."/>
            <person name="Bachantsang P."/>
            <person name="Barry A."/>
            <person name="Bayul T."/>
            <person name="Berlin A."/>
            <person name="Bessette D."/>
            <person name="Bloom T."/>
            <person name="Blye J."/>
            <person name="Boguslavskiy L."/>
            <person name="Bonnet C."/>
            <person name="Boukhgalter B."/>
            <person name="Bourzgui I."/>
            <person name="Brown A."/>
            <person name="Cahill P."/>
            <person name="Channer S."/>
            <person name="Cheshatsang Y."/>
            <person name="Chuda L."/>
            <person name="Citroen M."/>
            <person name="Collymore A."/>
            <person name="Cooke P."/>
            <person name="Costello M."/>
            <person name="D'Aco K."/>
            <person name="Daza R."/>
            <person name="De Haan G."/>
            <person name="DeGray S."/>
            <person name="DeMaso C."/>
            <person name="Dhargay N."/>
            <person name="Dooley K."/>
            <person name="Dooley E."/>
            <person name="Doricent M."/>
            <person name="Dorje P."/>
            <person name="Dorjee K."/>
            <person name="Dupes A."/>
            <person name="Elong R."/>
            <person name="Falk J."/>
            <person name="Farina A."/>
            <person name="Faro S."/>
            <person name="Ferguson D."/>
            <person name="Fisher S."/>
            <person name="Foley C.D."/>
            <person name="Franke A."/>
            <person name="Friedrich D."/>
            <person name="Gadbois L."/>
            <person name="Gearin G."/>
            <person name="Gearin C.R."/>
            <person name="Giannoukos G."/>
            <person name="Goode T."/>
            <person name="Graham J."/>
            <person name="Grandbois E."/>
            <person name="Grewal S."/>
            <person name="Gyaltsen K."/>
            <person name="Hafez N."/>
            <person name="Hagos B."/>
            <person name="Hall J."/>
            <person name="Henson C."/>
            <person name="Hollinger A."/>
            <person name="Honan T."/>
            <person name="Huard M.D."/>
            <person name="Hughes L."/>
            <person name="Hurhula B."/>
            <person name="Husby M.E."/>
            <person name="Kamat A."/>
            <person name="Kanga B."/>
            <person name="Kashin S."/>
            <person name="Khazanovich D."/>
            <person name="Kisner P."/>
            <person name="Lance K."/>
            <person name="Lara M."/>
            <person name="Lee W."/>
            <person name="Lennon N."/>
            <person name="Letendre F."/>
            <person name="LeVine R."/>
            <person name="Lipovsky A."/>
            <person name="Liu X."/>
            <person name="Liu J."/>
            <person name="Liu S."/>
            <person name="Lokyitsang T."/>
            <person name="Lokyitsang Y."/>
            <person name="Lubonja R."/>
            <person name="Lui A."/>
            <person name="MacDonald P."/>
            <person name="Magnisalis V."/>
            <person name="Maru K."/>
            <person name="Matthews C."/>
            <person name="McCusker W."/>
            <person name="McDonough S."/>
            <person name="Mehta T."/>
            <person name="Meldrim J."/>
            <person name="Meneus L."/>
            <person name="Mihai O."/>
            <person name="Mihalev A."/>
            <person name="Mihova T."/>
            <person name="Mittelman R."/>
            <person name="Mlenga V."/>
            <person name="Montmayeur A."/>
            <person name="Mulrain L."/>
            <person name="Navidi A."/>
            <person name="Naylor J."/>
            <person name="Negash T."/>
            <person name="Nguyen T."/>
            <person name="Nguyen N."/>
            <person name="Nicol R."/>
            <person name="Norbu C."/>
            <person name="Norbu N."/>
            <person name="Novod N."/>
            <person name="O'Neill B."/>
            <person name="Osman S."/>
            <person name="Markiewicz E."/>
            <person name="Oyono O.L."/>
            <person name="Patti C."/>
            <person name="Phunkhang P."/>
            <person name="Pierre F."/>
            <person name="Priest M."/>
            <person name="Raghuraman S."/>
            <person name="Rege F."/>
            <person name="Reyes R."/>
            <person name="Rise C."/>
            <person name="Rogov P."/>
            <person name="Ross K."/>
            <person name="Ryan E."/>
            <person name="Settipalli S."/>
            <person name="Shea T."/>
            <person name="Sherpa N."/>
            <person name="Shi L."/>
            <person name="Shih D."/>
            <person name="Sparrow T."/>
            <person name="Spaulding J."/>
            <person name="Stalker J."/>
            <person name="Stange-Thomann N."/>
            <person name="Stavropoulos S."/>
            <person name="Stone C."/>
            <person name="Strader C."/>
            <person name="Tesfaye S."/>
            <person name="Thomson T."/>
            <person name="Thoulutsang Y."/>
            <person name="Thoulutsang D."/>
            <person name="Topham K."/>
            <person name="Topping I."/>
            <person name="Tsamla T."/>
            <person name="Vassiliev H."/>
            <person name="Vo A."/>
            <person name="Wangchuk T."/>
            <person name="Wangdi T."/>
            <person name="Weiand M."/>
            <person name="Wilkinson J."/>
            <person name="Wilson A."/>
            <person name="Yadav S."/>
            <person name="Young G."/>
            <person name="Yu Q."/>
            <person name="Zembek L."/>
            <person name="Zhong D."/>
            <person name="Zimmer A."/>
            <person name="Zwirko Z."/>
            <person name="Jaffe D.B."/>
            <person name="Alvarez P."/>
            <person name="Brockman W."/>
            <person name="Butler J."/>
            <person name="Chin C."/>
            <person name="Gnerre S."/>
            <person name="Grabherr M."/>
            <person name="Kleber M."/>
            <person name="Mauceli E."/>
            <person name="MacCallum I."/>
        </authorList>
    </citation>
    <scope>NUCLEOTIDE SEQUENCE [LARGE SCALE GENOMIC DNA]</scope>
    <source>
        <strain evidence="6 7">TSC#14021-0224.01</strain>
    </source>
</reference>
<dbReference type="Pfam" id="PF12171">
    <property type="entry name" value="zf-C2H2_jaz"/>
    <property type="match status" value="1"/>
</dbReference>
<dbReference type="PANTHER" id="PTHR46786">
    <property type="entry name" value="ZINC FINGER MATRIN-TYPE PROTEIN 3"/>
    <property type="match status" value="1"/>
</dbReference>
<sequence>MSLPGFLGGFRIPHLPAGETPSIRVDKARHESEPAPETSNRLVAPGKRTDNPDNDSIRPHLKRKAKCMEEHSLEAEGELVLSPGRDESYPDELNRLIGPLNCQLCKVQVTSRKCARDHYESKAHDRHISAWLAKNYTEVGLQAPSVKRLAMQGPTGPSAFHCDLCDLNLTSSMHARQHYLGRKHKRAEQGRMPTSDGVRGIGSLFLKTERSTKDAPTEVMLSENSPIKSEDNERTCNLCKIVVTSAPQMQVHLAGARHQKNLRTGGQDPNQSGDVRLAEAPPPVAQKLDASEQALYRTPIGQYYCQPCNMMMNHVTALQQHLIGKKHLKRVKSLAQTDKSV</sequence>
<reference evidence="6 7" key="2">
    <citation type="journal article" date="2008" name="Bioinformatics">
        <title>Assembly reconciliation.</title>
        <authorList>
            <person name="Zimin A.V."/>
            <person name="Smith D.R."/>
            <person name="Sutton G."/>
            <person name="Yorke J.A."/>
        </authorList>
    </citation>
    <scope>NUCLEOTIDE SEQUENCE [LARGE SCALE GENOMIC DNA]</scope>
    <source>
        <strain evidence="6 7">TSC#14021-0224.01</strain>
    </source>
</reference>